<organism evidence="1">
    <name type="scientific">Siphoviridae sp. ctyg07</name>
    <dbReference type="NCBI Taxonomy" id="2825747"/>
    <lineage>
        <taxon>Viruses</taxon>
        <taxon>Duplodnaviria</taxon>
        <taxon>Heunggongvirae</taxon>
        <taxon>Uroviricota</taxon>
        <taxon>Caudoviricetes</taxon>
    </lineage>
</organism>
<name>A0A8S5VC75_9CAUD</name>
<accession>A0A8S5VC75</accession>
<protein>
    <submittedName>
        <fullName evidence="1">Uncharacterized protein</fullName>
    </submittedName>
</protein>
<reference evidence="1" key="1">
    <citation type="journal article" date="2021" name="Proc. Natl. Acad. Sci. U.S.A.">
        <title>A Catalog of Tens of Thousands of Viruses from Human Metagenomes Reveals Hidden Associations with Chronic Diseases.</title>
        <authorList>
            <person name="Tisza M.J."/>
            <person name="Buck C.B."/>
        </authorList>
    </citation>
    <scope>NUCLEOTIDE SEQUENCE</scope>
    <source>
        <strain evidence="1">Ctyg07</strain>
    </source>
</reference>
<evidence type="ECO:0000313" key="1">
    <source>
        <dbReference type="EMBL" id="DAG04385.1"/>
    </source>
</evidence>
<proteinExistence type="predicted"/>
<sequence>MYRRDTWKDGTYHWSLRYCPDCWLILDEVGATTQPTYGGPDAEHYEQWVASHIHTERAQAWMLRAFPP</sequence>
<dbReference type="EMBL" id="BK016243">
    <property type="protein sequence ID" value="DAG04385.1"/>
    <property type="molecule type" value="Genomic_DNA"/>
</dbReference>